<evidence type="ECO:0000256" key="1">
    <source>
        <dbReference type="ARBA" id="ARBA00009437"/>
    </source>
</evidence>
<evidence type="ECO:0000256" key="2">
    <source>
        <dbReference type="ARBA" id="ARBA00023015"/>
    </source>
</evidence>
<dbReference type="Gene3D" id="3.40.190.10">
    <property type="entry name" value="Periplasmic binding protein-like II"/>
    <property type="match status" value="2"/>
</dbReference>
<gene>
    <name evidence="6" type="ORF">RI536_14050</name>
</gene>
<keyword evidence="2" id="KW-0805">Transcription regulation</keyword>
<name>A0AAW8VY68_LACPE</name>
<organism evidence="6 7">
    <name type="scientific">Lactiplantibacillus pentosus</name>
    <name type="common">Lactobacillus pentosus</name>
    <dbReference type="NCBI Taxonomy" id="1589"/>
    <lineage>
        <taxon>Bacteria</taxon>
        <taxon>Bacillati</taxon>
        <taxon>Bacillota</taxon>
        <taxon>Bacilli</taxon>
        <taxon>Lactobacillales</taxon>
        <taxon>Lactobacillaceae</taxon>
        <taxon>Lactiplantibacillus</taxon>
    </lineage>
</organism>
<proteinExistence type="inferred from homology"/>
<evidence type="ECO:0000256" key="3">
    <source>
        <dbReference type="ARBA" id="ARBA00023125"/>
    </source>
</evidence>
<dbReference type="InterPro" id="IPR005119">
    <property type="entry name" value="LysR_subst-bd"/>
</dbReference>
<reference evidence="6" key="1">
    <citation type="submission" date="2023-08" db="EMBL/GenBank/DDBJ databases">
        <authorList>
            <person name="Page C.A."/>
            <person name="Perez-Diaz I.M."/>
        </authorList>
    </citation>
    <scope>NUCLEOTIDE SEQUENCE</scope>
    <source>
        <strain evidence="6">7.8.46</strain>
    </source>
</reference>
<dbReference type="Pfam" id="PF00126">
    <property type="entry name" value="HTH_1"/>
    <property type="match status" value="1"/>
</dbReference>
<comment type="similarity">
    <text evidence="1">Belongs to the LysR transcriptional regulatory family.</text>
</comment>
<evidence type="ECO:0000313" key="7">
    <source>
        <dbReference type="Proteomes" id="UP001267003"/>
    </source>
</evidence>
<dbReference type="FunFam" id="1.10.10.10:FF:000001">
    <property type="entry name" value="LysR family transcriptional regulator"/>
    <property type="match status" value="1"/>
</dbReference>
<dbReference type="Gene3D" id="1.10.10.10">
    <property type="entry name" value="Winged helix-like DNA-binding domain superfamily/Winged helix DNA-binding domain"/>
    <property type="match status" value="1"/>
</dbReference>
<feature type="domain" description="HTH lysR-type" evidence="5">
    <location>
        <begin position="1"/>
        <end position="58"/>
    </location>
</feature>
<keyword evidence="3" id="KW-0238">DNA-binding</keyword>
<dbReference type="CDD" id="cd05466">
    <property type="entry name" value="PBP2_LTTR_substrate"/>
    <property type="match status" value="1"/>
</dbReference>
<protein>
    <submittedName>
        <fullName evidence="6">LysR family transcriptional regulator</fullName>
    </submittedName>
</protein>
<evidence type="ECO:0000256" key="4">
    <source>
        <dbReference type="ARBA" id="ARBA00023163"/>
    </source>
</evidence>
<dbReference type="AlphaFoldDB" id="A0AAW8VY68"/>
<dbReference type="InterPro" id="IPR036388">
    <property type="entry name" value="WH-like_DNA-bd_sf"/>
</dbReference>
<dbReference type="PROSITE" id="PS50931">
    <property type="entry name" value="HTH_LYSR"/>
    <property type="match status" value="1"/>
</dbReference>
<dbReference type="PANTHER" id="PTHR30346:SF28">
    <property type="entry name" value="HTH-TYPE TRANSCRIPTIONAL REGULATOR CYNR"/>
    <property type="match status" value="1"/>
</dbReference>
<comment type="caution">
    <text evidence="6">The sequence shown here is derived from an EMBL/GenBank/DDBJ whole genome shotgun (WGS) entry which is preliminary data.</text>
</comment>
<dbReference type="GO" id="GO:0003677">
    <property type="term" value="F:DNA binding"/>
    <property type="evidence" value="ECO:0007669"/>
    <property type="project" value="UniProtKB-KW"/>
</dbReference>
<dbReference type="Proteomes" id="UP001267003">
    <property type="component" value="Unassembled WGS sequence"/>
</dbReference>
<dbReference type="SUPFAM" id="SSF46785">
    <property type="entry name" value="Winged helix' DNA-binding domain"/>
    <property type="match status" value="1"/>
</dbReference>
<keyword evidence="4" id="KW-0804">Transcription</keyword>
<dbReference type="KEGG" id="lpg:BB562_10215"/>
<dbReference type="PANTHER" id="PTHR30346">
    <property type="entry name" value="TRANSCRIPTIONAL DUAL REGULATOR HCAR-RELATED"/>
    <property type="match status" value="1"/>
</dbReference>
<evidence type="ECO:0000259" key="5">
    <source>
        <dbReference type="PROSITE" id="PS50931"/>
    </source>
</evidence>
<dbReference type="Pfam" id="PF03466">
    <property type="entry name" value="LysR_substrate"/>
    <property type="match status" value="1"/>
</dbReference>
<evidence type="ECO:0000313" key="6">
    <source>
        <dbReference type="EMBL" id="MDT6991181.1"/>
    </source>
</evidence>
<sequence length="284" mass="31850">MRLRQLRYFLVVARMENITKAAQLIHVSQPALSRSLKELEQEIGVPLFIRNGHSLKLNESGRYFQKQVAQSLKLVDDAITDIQHEAQGRANQIIIRTVTSSPLLPRLVHYLKVELPTVKVRLVQDGLENNALSRYDFELSTSPIKGNINTPLLDEEILVGVGPQSPWYHKASITREALQTQPLILTAASPLRTLIESFLATPTNPVIPAFTTSDRLSIYELTAKNLGCSFIPARSWNVTNLSNVHLLHIAPERLTRRIFLSSPADLQLDARHQQVGAVIRGFFG</sequence>
<dbReference type="PRINTS" id="PR00039">
    <property type="entry name" value="HTHLYSR"/>
</dbReference>
<dbReference type="GO" id="GO:0003700">
    <property type="term" value="F:DNA-binding transcription factor activity"/>
    <property type="evidence" value="ECO:0007669"/>
    <property type="project" value="InterPro"/>
</dbReference>
<dbReference type="InterPro" id="IPR000847">
    <property type="entry name" value="LysR_HTH_N"/>
</dbReference>
<accession>A0AAW8VY68</accession>
<dbReference type="InterPro" id="IPR036390">
    <property type="entry name" value="WH_DNA-bd_sf"/>
</dbReference>
<dbReference type="RefSeq" id="WP_158296993.1">
    <property type="nucleotide sequence ID" value="NZ_CP016491.1"/>
</dbReference>
<dbReference type="SUPFAM" id="SSF53850">
    <property type="entry name" value="Periplasmic binding protein-like II"/>
    <property type="match status" value="1"/>
</dbReference>
<dbReference type="EMBL" id="JAVLAQ010000002">
    <property type="protein sequence ID" value="MDT6991181.1"/>
    <property type="molecule type" value="Genomic_DNA"/>
</dbReference>
<dbReference type="GO" id="GO:0032993">
    <property type="term" value="C:protein-DNA complex"/>
    <property type="evidence" value="ECO:0007669"/>
    <property type="project" value="TreeGrafter"/>
</dbReference>